<accession>A0A8C0Z7T4</accession>
<evidence type="ECO:0000313" key="3">
    <source>
        <dbReference type="Proteomes" id="UP000694410"/>
    </source>
</evidence>
<reference evidence="2" key="1">
    <citation type="submission" date="2025-08" db="UniProtKB">
        <authorList>
            <consortium name="Ensembl"/>
        </authorList>
    </citation>
    <scope>IDENTIFICATION</scope>
</reference>
<keyword evidence="3" id="KW-1185">Reference proteome</keyword>
<organism evidence="2 3">
    <name type="scientific">Cyanistes caeruleus</name>
    <name type="common">Eurasian blue tit</name>
    <name type="synonym">Parus caeruleus</name>
    <dbReference type="NCBI Taxonomy" id="156563"/>
    <lineage>
        <taxon>Eukaryota</taxon>
        <taxon>Metazoa</taxon>
        <taxon>Chordata</taxon>
        <taxon>Craniata</taxon>
        <taxon>Vertebrata</taxon>
        <taxon>Euteleostomi</taxon>
        <taxon>Archelosauria</taxon>
        <taxon>Archosauria</taxon>
        <taxon>Dinosauria</taxon>
        <taxon>Saurischia</taxon>
        <taxon>Theropoda</taxon>
        <taxon>Coelurosauria</taxon>
        <taxon>Aves</taxon>
        <taxon>Neognathae</taxon>
        <taxon>Neoaves</taxon>
        <taxon>Telluraves</taxon>
        <taxon>Australaves</taxon>
        <taxon>Passeriformes</taxon>
        <taxon>Paridae</taxon>
        <taxon>Cyanistes</taxon>
    </lineage>
</organism>
<dbReference type="AlphaFoldDB" id="A0A8C0Z7T4"/>
<evidence type="ECO:0000313" key="2">
    <source>
        <dbReference type="Ensembl" id="ENSCCEP00000000738.1"/>
    </source>
</evidence>
<feature type="region of interest" description="Disordered" evidence="1">
    <location>
        <begin position="1"/>
        <end position="82"/>
    </location>
</feature>
<sequence>MFLRMLPAPETQQWSFAAPTGSPVQPSPAQLISAQPSSAQPSSAQPSSAQPSPAQPSPASKGGNIPQLLPPLPNNNSGSWPKCLICNQICNV</sequence>
<dbReference type="Ensembl" id="ENSCCET00000001391.1">
    <property type="protein sequence ID" value="ENSCCEP00000000738.1"/>
    <property type="gene ID" value="ENSCCEG00000000972.1"/>
</dbReference>
<feature type="compositionally biased region" description="Low complexity" evidence="1">
    <location>
        <begin position="27"/>
        <end position="60"/>
    </location>
</feature>
<dbReference type="Proteomes" id="UP000694410">
    <property type="component" value="Unplaced"/>
</dbReference>
<reference evidence="2" key="2">
    <citation type="submission" date="2025-09" db="UniProtKB">
        <authorList>
            <consortium name="Ensembl"/>
        </authorList>
    </citation>
    <scope>IDENTIFICATION</scope>
</reference>
<protein>
    <submittedName>
        <fullName evidence="2">Uncharacterized protein</fullName>
    </submittedName>
</protein>
<name>A0A8C0Z7T4_CYACU</name>
<evidence type="ECO:0000256" key="1">
    <source>
        <dbReference type="SAM" id="MobiDB-lite"/>
    </source>
</evidence>
<proteinExistence type="predicted"/>